<evidence type="ECO:0000313" key="4">
    <source>
        <dbReference type="Proteomes" id="UP000522720"/>
    </source>
</evidence>
<keyword evidence="4" id="KW-1185">Reference proteome</keyword>
<evidence type="ECO:0000313" key="3">
    <source>
        <dbReference type="EMBL" id="NKZ21334.1"/>
    </source>
</evidence>
<feature type="domain" description="SpaA-like prealbumin fold" evidence="2">
    <location>
        <begin position="326"/>
        <end position="387"/>
    </location>
</feature>
<dbReference type="InterPro" id="IPR032334">
    <property type="entry name" value="GramPos_pilinBB"/>
</dbReference>
<dbReference type="Pfam" id="PF17802">
    <property type="entry name" value="SpaA"/>
    <property type="match status" value="1"/>
</dbReference>
<reference evidence="3 4" key="1">
    <citation type="submission" date="2020-04" db="EMBL/GenBank/DDBJ databases">
        <title>MicrobeNet Type strains.</title>
        <authorList>
            <person name="Nicholson A.C."/>
        </authorList>
    </citation>
    <scope>NUCLEOTIDE SEQUENCE [LARGE SCALE GENOMIC DNA]</scope>
    <source>
        <strain evidence="3 4">CCUG 69612</strain>
    </source>
</reference>
<dbReference type="Gene3D" id="2.60.40.10">
    <property type="entry name" value="Immunoglobulins"/>
    <property type="match status" value="1"/>
</dbReference>
<proteinExistence type="predicted"/>
<protein>
    <submittedName>
        <fullName evidence="3">Isopeptide-forming domain-containing fimbrial protein</fullName>
    </submittedName>
</protein>
<dbReference type="InterPro" id="IPR013783">
    <property type="entry name" value="Ig-like_fold"/>
</dbReference>
<dbReference type="InterPro" id="IPR041033">
    <property type="entry name" value="SpaA_PFL_dom_1"/>
</dbReference>
<name>A0A7X6S1M7_9STRE</name>
<dbReference type="Gene3D" id="2.60.40.740">
    <property type="match status" value="1"/>
</dbReference>
<dbReference type="InterPro" id="IPR026466">
    <property type="entry name" value="Fim_isopep_form_D2_dom"/>
</dbReference>
<comment type="caution">
    <text evidence="3">The sequence shown here is derived from an EMBL/GenBank/DDBJ whole genome shotgun (WGS) entry which is preliminary data.</text>
</comment>
<accession>A0A7X6S1M7</accession>
<organism evidence="3 4">
    <name type="scientific">Streptococcus ovuberis</name>
    <dbReference type="NCBI Taxonomy" id="1936207"/>
    <lineage>
        <taxon>Bacteria</taxon>
        <taxon>Bacillati</taxon>
        <taxon>Bacillota</taxon>
        <taxon>Bacilli</taxon>
        <taxon>Lactobacillales</taxon>
        <taxon>Streptococcaceae</taxon>
        <taxon>Streptococcus</taxon>
    </lineage>
</organism>
<dbReference type="NCBIfam" id="TIGR04226">
    <property type="entry name" value="RrgB_K2N_iso_D2"/>
    <property type="match status" value="1"/>
</dbReference>
<dbReference type="AlphaFoldDB" id="A0A7X6S1M7"/>
<dbReference type="Pfam" id="PF16569">
    <property type="entry name" value="GramPos_pilinBB"/>
    <property type="match status" value="1"/>
</dbReference>
<dbReference type="RefSeq" id="WP_168550061.1">
    <property type="nucleotide sequence ID" value="NZ_JAAXPR010000032.1"/>
</dbReference>
<feature type="domain" description="Gram-positive pilin backbone subunit 2 Cna-B-like" evidence="1">
    <location>
        <begin position="187"/>
        <end position="300"/>
    </location>
</feature>
<gene>
    <name evidence="3" type="ORF">HF992_11005</name>
</gene>
<dbReference type="EMBL" id="JAAXPR010000032">
    <property type="protein sequence ID" value="NKZ21334.1"/>
    <property type="molecule type" value="Genomic_DNA"/>
</dbReference>
<evidence type="ECO:0000259" key="1">
    <source>
        <dbReference type="Pfam" id="PF16569"/>
    </source>
</evidence>
<evidence type="ECO:0000259" key="2">
    <source>
        <dbReference type="Pfam" id="PF17802"/>
    </source>
</evidence>
<dbReference type="Proteomes" id="UP000522720">
    <property type="component" value="Unassembled WGS sequence"/>
</dbReference>
<sequence length="395" mass="42589">MKHLKRMLGAFLVVLVTLISTKSIFATEQSYTITINGAIDGHTYEAYQIFKGDLSGDTLSNIEWGNGVSDAGKKALGDAVTKAESLKETADAEAFAGAVAPYLQNPIAASGNTITAPVAGYYLIKDRDGSLSATDKSYTSYILEVVKNVTVTPKADVPTVQKKVKDTNDTTGETSNWQDSADHDINDNIPFQLTATLPSNYSSYNTYYLEFADTMSKGLTFDQASVKVTVDNVAVDASKYAITTSTEGFSLKFTDLKTAVSAAKAGSKVVVEYNATLNKNAIIGSLGNPNDVKLIFSNDPNYTGDGSNTPTGETPKDRVIVFTYQVIVDKVDEKKAPLSGAEFKLYKKLQDGSEKEVALDTNQSTETHFAFKGLDDGDYILKETKTESSKMKLAS</sequence>